<evidence type="ECO:0000256" key="5">
    <source>
        <dbReference type="ARBA" id="ARBA00022679"/>
    </source>
</evidence>
<dbReference type="GO" id="GO:0005524">
    <property type="term" value="F:ATP binding"/>
    <property type="evidence" value="ECO:0007669"/>
    <property type="project" value="UniProtKB-KW"/>
</dbReference>
<dbReference type="AlphaFoldDB" id="A0A6A6NCU2"/>
<comment type="caution">
    <text evidence="16">The sequence shown here is derived from an EMBL/GenBank/DDBJ whole genome shotgun (WGS) entry which is preliminary data.</text>
</comment>
<comment type="catalytic activity">
    <reaction evidence="13">
        <text>L-seryl-[protein] + ATP = O-phospho-L-seryl-[protein] + ADP + H(+)</text>
        <dbReference type="Rhea" id="RHEA:17989"/>
        <dbReference type="Rhea" id="RHEA-COMP:9863"/>
        <dbReference type="Rhea" id="RHEA-COMP:11604"/>
        <dbReference type="ChEBI" id="CHEBI:15378"/>
        <dbReference type="ChEBI" id="CHEBI:29999"/>
        <dbReference type="ChEBI" id="CHEBI:30616"/>
        <dbReference type="ChEBI" id="CHEBI:83421"/>
        <dbReference type="ChEBI" id="CHEBI:456216"/>
        <dbReference type="EC" id="2.7.11.1"/>
    </reaction>
</comment>
<evidence type="ECO:0000256" key="14">
    <source>
        <dbReference type="SAM" id="MobiDB-lite"/>
    </source>
</evidence>
<keyword evidence="11" id="KW-0472">Membrane</keyword>
<keyword evidence="7" id="KW-0547">Nucleotide-binding</keyword>
<comment type="subcellular location">
    <subcellularLocation>
        <location evidence="1">Cell membrane</location>
        <topology evidence="1">Single-pass membrane protein</topology>
    </subcellularLocation>
</comment>
<evidence type="ECO:0000256" key="12">
    <source>
        <dbReference type="ARBA" id="ARBA00047899"/>
    </source>
</evidence>
<dbReference type="PROSITE" id="PS00108">
    <property type="entry name" value="PROTEIN_KINASE_ST"/>
    <property type="match status" value="1"/>
</dbReference>
<evidence type="ECO:0000256" key="9">
    <source>
        <dbReference type="ARBA" id="ARBA00022840"/>
    </source>
</evidence>
<evidence type="ECO:0000256" key="11">
    <source>
        <dbReference type="ARBA" id="ARBA00023136"/>
    </source>
</evidence>
<evidence type="ECO:0000256" key="10">
    <source>
        <dbReference type="ARBA" id="ARBA00022989"/>
    </source>
</evidence>
<keyword evidence="3" id="KW-1003">Cell membrane</keyword>
<keyword evidence="17" id="KW-1185">Reference proteome</keyword>
<name>A0A6A6NCU2_HEVBR</name>
<evidence type="ECO:0000256" key="13">
    <source>
        <dbReference type="ARBA" id="ARBA00048679"/>
    </source>
</evidence>
<keyword evidence="6" id="KW-0812">Transmembrane</keyword>
<comment type="catalytic activity">
    <reaction evidence="12">
        <text>L-threonyl-[protein] + ATP = O-phospho-L-threonyl-[protein] + ADP + H(+)</text>
        <dbReference type="Rhea" id="RHEA:46608"/>
        <dbReference type="Rhea" id="RHEA-COMP:11060"/>
        <dbReference type="Rhea" id="RHEA-COMP:11605"/>
        <dbReference type="ChEBI" id="CHEBI:15378"/>
        <dbReference type="ChEBI" id="CHEBI:30013"/>
        <dbReference type="ChEBI" id="CHEBI:30616"/>
        <dbReference type="ChEBI" id="CHEBI:61977"/>
        <dbReference type="ChEBI" id="CHEBI:456216"/>
        <dbReference type="EC" id="2.7.11.1"/>
    </reaction>
</comment>
<dbReference type="InterPro" id="IPR001245">
    <property type="entry name" value="Ser-Thr/Tyr_kinase_cat_dom"/>
</dbReference>
<feature type="region of interest" description="Disordered" evidence="14">
    <location>
        <begin position="51"/>
        <end position="83"/>
    </location>
</feature>
<keyword evidence="5" id="KW-0808">Transferase</keyword>
<keyword evidence="10" id="KW-1133">Transmembrane helix</keyword>
<dbReference type="Proteomes" id="UP000467840">
    <property type="component" value="Chromosome 11"/>
</dbReference>
<proteinExistence type="predicted"/>
<dbReference type="SUPFAM" id="SSF56112">
    <property type="entry name" value="Protein kinase-like (PK-like)"/>
    <property type="match status" value="2"/>
</dbReference>
<dbReference type="InterPro" id="IPR008271">
    <property type="entry name" value="Ser/Thr_kinase_AS"/>
</dbReference>
<dbReference type="Pfam" id="PF07714">
    <property type="entry name" value="PK_Tyr_Ser-Thr"/>
    <property type="match status" value="2"/>
</dbReference>
<dbReference type="InterPro" id="IPR047117">
    <property type="entry name" value="PERK1-13-like"/>
</dbReference>
<protein>
    <recommendedName>
        <fullName evidence="2">non-specific serine/threonine protein kinase</fullName>
        <ecNumber evidence="2">2.7.11.1</ecNumber>
    </recommendedName>
</protein>
<keyword evidence="9" id="KW-0067">ATP-binding</keyword>
<dbReference type="GO" id="GO:0005886">
    <property type="term" value="C:plasma membrane"/>
    <property type="evidence" value="ECO:0007669"/>
    <property type="project" value="UniProtKB-SubCell"/>
</dbReference>
<keyword evidence="4" id="KW-0723">Serine/threonine-protein kinase</keyword>
<dbReference type="EMBL" id="JAAGAX010000002">
    <property type="protein sequence ID" value="KAF2322785.1"/>
    <property type="molecule type" value="Genomic_DNA"/>
</dbReference>
<accession>A0A6A6NCU2</accession>
<evidence type="ECO:0000256" key="8">
    <source>
        <dbReference type="ARBA" id="ARBA00022777"/>
    </source>
</evidence>
<feature type="compositionally biased region" description="Basic and acidic residues" evidence="14">
    <location>
        <begin position="51"/>
        <end position="62"/>
    </location>
</feature>
<dbReference type="InterPro" id="IPR011009">
    <property type="entry name" value="Kinase-like_dom_sf"/>
</dbReference>
<dbReference type="GO" id="GO:0004674">
    <property type="term" value="F:protein serine/threonine kinase activity"/>
    <property type="evidence" value="ECO:0007669"/>
    <property type="project" value="UniProtKB-KW"/>
</dbReference>
<keyword evidence="8" id="KW-0418">Kinase</keyword>
<evidence type="ECO:0000256" key="7">
    <source>
        <dbReference type="ARBA" id="ARBA00022741"/>
    </source>
</evidence>
<evidence type="ECO:0000256" key="4">
    <source>
        <dbReference type="ARBA" id="ARBA00022527"/>
    </source>
</evidence>
<feature type="domain" description="Serine-threonine/tyrosine-protein kinase catalytic" evidence="15">
    <location>
        <begin position="317"/>
        <end position="421"/>
    </location>
</feature>
<evidence type="ECO:0000256" key="2">
    <source>
        <dbReference type="ARBA" id="ARBA00012513"/>
    </source>
</evidence>
<organism evidence="16 17">
    <name type="scientific">Hevea brasiliensis</name>
    <name type="common">Para rubber tree</name>
    <name type="synonym">Siphonia brasiliensis</name>
    <dbReference type="NCBI Taxonomy" id="3981"/>
    <lineage>
        <taxon>Eukaryota</taxon>
        <taxon>Viridiplantae</taxon>
        <taxon>Streptophyta</taxon>
        <taxon>Embryophyta</taxon>
        <taxon>Tracheophyta</taxon>
        <taxon>Spermatophyta</taxon>
        <taxon>Magnoliopsida</taxon>
        <taxon>eudicotyledons</taxon>
        <taxon>Gunneridae</taxon>
        <taxon>Pentapetalae</taxon>
        <taxon>rosids</taxon>
        <taxon>fabids</taxon>
        <taxon>Malpighiales</taxon>
        <taxon>Euphorbiaceae</taxon>
        <taxon>Crotonoideae</taxon>
        <taxon>Micrandreae</taxon>
        <taxon>Hevea</taxon>
    </lineage>
</organism>
<feature type="domain" description="Serine-threonine/tyrosine-protein kinase catalytic" evidence="15">
    <location>
        <begin position="122"/>
        <end position="219"/>
    </location>
</feature>
<reference evidence="16 17" key="1">
    <citation type="journal article" date="2020" name="Mol. Plant">
        <title>The Chromosome-Based Rubber Tree Genome Provides New Insights into Spurge Genome Evolution and Rubber Biosynthesis.</title>
        <authorList>
            <person name="Liu J."/>
            <person name="Shi C."/>
            <person name="Shi C.C."/>
            <person name="Li W."/>
            <person name="Zhang Q.J."/>
            <person name="Zhang Y."/>
            <person name="Li K."/>
            <person name="Lu H.F."/>
            <person name="Shi C."/>
            <person name="Zhu S.T."/>
            <person name="Xiao Z.Y."/>
            <person name="Nan H."/>
            <person name="Yue Y."/>
            <person name="Zhu X.G."/>
            <person name="Wu Y."/>
            <person name="Hong X.N."/>
            <person name="Fan G.Y."/>
            <person name="Tong Y."/>
            <person name="Zhang D."/>
            <person name="Mao C.L."/>
            <person name="Liu Y.L."/>
            <person name="Hao S.J."/>
            <person name="Liu W.Q."/>
            <person name="Lv M.Q."/>
            <person name="Zhang H.B."/>
            <person name="Liu Y."/>
            <person name="Hu-Tang G.R."/>
            <person name="Wang J.P."/>
            <person name="Wang J.H."/>
            <person name="Sun Y.H."/>
            <person name="Ni S.B."/>
            <person name="Chen W.B."/>
            <person name="Zhang X.C."/>
            <person name="Jiao Y.N."/>
            <person name="Eichler E.E."/>
            <person name="Li G.H."/>
            <person name="Liu X."/>
            <person name="Gao L.Z."/>
        </authorList>
    </citation>
    <scope>NUCLEOTIDE SEQUENCE [LARGE SCALE GENOMIC DNA]</scope>
    <source>
        <strain evidence="17">cv. GT1</strain>
        <tissue evidence="16">Leaf</tissue>
    </source>
</reference>
<sequence>MIANSQINRGDITKEKPGPATSMGFSLQNLYQCPCYSDGFLLRCCFGNTSTDKHRSTDKKDGGSTLPALQPVSSPHHSPVIGPIESSSVVQDQENQGDPKIIHRDIKSANILIDNEFQPKDPEHSPSQKVSEKSDIYSFGVVLLELITGKKPSAINFNIIEWVRTQIESALSKGKYEDLVDSKLTSYPAEEMKRMIYCAIASIFKPSKFRPKMKEIIEVLEGIVPPEQIWDWEDNKFLHSTKKDNPKANGSHHEDHLQHMVQKPLVTSEANDGIKPREYTYQERDEFVPWHISLRIMNRRATIVDYLWQRYEPWDFYMPPEYFRSRRFTAKTYAYSFGVFVLEEITGKQHDDISFNGNSNIVQWAVPQLRKSLSSGNYDFIDKRLQGYNNNEMKQVIACALACLNDNPDDRPQMNEIVETLEANIQVVERYISLEDLWKREQELSRRQ</sequence>
<evidence type="ECO:0000256" key="6">
    <source>
        <dbReference type="ARBA" id="ARBA00022692"/>
    </source>
</evidence>
<evidence type="ECO:0000256" key="3">
    <source>
        <dbReference type="ARBA" id="ARBA00022475"/>
    </source>
</evidence>
<dbReference type="PANTHER" id="PTHR47982">
    <property type="entry name" value="PROLINE-RICH RECEPTOR-LIKE PROTEIN KINASE PERK4"/>
    <property type="match status" value="1"/>
</dbReference>
<dbReference type="PANTHER" id="PTHR47982:SF40">
    <property type="entry name" value="NON-SPECIFIC SERINE_THREONINE PROTEIN KINASE"/>
    <property type="match status" value="1"/>
</dbReference>
<evidence type="ECO:0000256" key="1">
    <source>
        <dbReference type="ARBA" id="ARBA00004162"/>
    </source>
</evidence>
<gene>
    <name evidence="16" type="ORF">GH714_030714</name>
</gene>
<evidence type="ECO:0000313" key="17">
    <source>
        <dbReference type="Proteomes" id="UP000467840"/>
    </source>
</evidence>
<evidence type="ECO:0000313" key="16">
    <source>
        <dbReference type="EMBL" id="KAF2322785.1"/>
    </source>
</evidence>
<evidence type="ECO:0000259" key="15">
    <source>
        <dbReference type="Pfam" id="PF07714"/>
    </source>
</evidence>
<dbReference type="EC" id="2.7.11.1" evidence="2"/>
<dbReference type="Gene3D" id="1.10.510.10">
    <property type="entry name" value="Transferase(Phosphotransferase) domain 1"/>
    <property type="match status" value="3"/>
</dbReference>